<proteinExistence type="predicted"/>
<dbReference type="Gene3D" id="3.40.50.1220">
    <property type="entry name" value="TPP-binding domain"/>
    <property type="match status" value="1"/>
</dbReference>
<reference evidence="6 7" key="1">
    <citation type="submission" date="2018-05" db="EMBL/GenBank/DDBJ databases">
        <title>Integrated omic analyses show evidence that a Ca. Accumulibacter phosphatis strain performs denitrification under micro-aerobic conditions.</title>
        <authorList>
            <person name="Camejo P.Y."/>
            <person name="Katherine M.D."/>
            <person name="Daniel N.R."/>
        </authorList>
    </citation>
    <scope>NUCLEOTIDE SEQUENCE [LARGE SCALE GENOMIC DNA]</scope>
    <source>
        <strain evidence="6">UW-LDO-IC</strain>
    </source>
</reference>
<dbReference type="SUPFAM" id="SSF52467">
    <property type="entry name" value="DHS-like NAD/FAD-binding domain"/>
    <property type="match status" value="1"/>
</dbReference>
<evidence type="ECO:0000256" key="4">
    <source>
        <dbReference type="PROSITE-ProRule" id="PRU00236"/>
    </source>
</evidence>
<dbReference type="InterPro" id="IPR026591">
    <property type="entry name" value="Sirtuin_cat_small_dom_sf"/>
</dbReference>
<dbReference type="InterPro" id="IPR026590">
    <property type="entry name" value="Ssirtuin_cat_dom"/>
</dbReference>
<feature type="binding site" evidence="4">
    <location>
        <position position="138"/>
    </location>
    <ligand>
        <name>Zn(2+)</name>
        <dbReference type="ChEBI" id="CHEBI:29105"/>
    </ligand>
</feature>
<evidence type="ECO:0000259" key="5">
    <source>
        <dbReference type="PROSITE" id="PS50305"/>
    </source>
</evidence>
<dbReference type="PANTHER" id="PTHR11085">
    <property type="entry name" value="NAD-DEPENDENT PROTEIN DEACYLASE SIRTUIN-5, MITOCHONDRIAL-RELATED"/>
    <property type="match status" value="1"/>
</dbReference>
<dbReference type="InterPro" id="IPR003000">
    <property type="entry name" value="Sirtuin"/>
</dbReference>
<keyword evidence="3" id="KW-0520">NAD</keyword>
<gene>
    <name evidence="6" type="ORF">DVS81_04945</name>
</gene>
<comment type="caution">
    <text evidence="6">The sequence shown here is derived from an EMBL/GenBank/DDBJ whole genome shotgun (WGS) entry which is preliminary data.</text>
</comment>
<dbReference type="GO" id="GO:0017136">
    <property type="term" value="F:histone deacetylase activity, NAD-dependent"/>
    <property type="evidence" value="ECO:0007669"/>
    <property type="project" value="TreeGrafter"/>
</dbReference>
<feature type="active site" description="Proton acceptor" evidence="4">
    <location>
        <position position="130"/>
    </location>
</feature>
<dbReference type="Gene3D" id="3.30.1600.10">
    <property type="entry name" value="SIR2/SIRT2 'Small Domain"/>
    <property type="match status" value="1"/>
</dbReference>
<dbReference type="InterPro" id="IPR029035">
    <property type="entry name" value="DHS-like_NAD/FAD-binding_dom"/>
</dbReference>
<dbReference type="PANTHER" id="PTHR11085:SF4">
    <property type="entry name" value="NAD-DEPENDENT PROTEIN DEACYLASE"/>
    <property type="match status" value="1"/>
</dbReference>
<organism evidence="6 7">
    <name type="scientific">Candidatus Accumulibacter meliphilus</name>
    <dbReference type="NCBI Taxonomy" id="2211374"/>
    <lineage>
        <taxon>Bacteria</taxon>
        <taxon>Pseudomonadati</taxon>
        <taxon>Pseudomonadota</taxon>
        <taxon>Betaproteobacteria</taxon>
        <taxon>Candidatus Accumulibacter</taxon>
    </lineage>
</organism>
<dbReference type="GO" id="GO:0046872">
    <property type="term" value="F:metal ion binding"/>
    <property type="evidence" value="ECO:0007669"/>
    <property type="project" value="UniProtKB-KW"/>
</dbReference>
<evidence type="ECO:0000256" key="1">
    <source>
        <dbReference type="ARBA" id="ARBA00012928"/>
    </source>
</evidence>
<name>A0A369XQQ7_9PROT</name>
<protein>
    <recommendedName>
        <fullName evidence="1">protein acetyllysine N-acetyltransferase</fullName>
        <ecNumber evidence="1">2.3.1.286</ecNumber>
    </recommendedName>
</protein>
<accession>A0A369XQQ7</accession>
<evidence type="ECO:0000313" key="7">
    <source>
        <dbReference type="Proteomes" id="UP000253831"/>
    </source>
</evidence>
<dbReference type="AlphaFoldDB" id="A0A369XQQ7"/>
<dbReference type="EC" id="2.3.1.286" evidence="1"/>
<sequence>MPADYQRCAELIAQADGLLITAGAGIGVDSGLPDFRGAQGFWGAYPALGRARIAFEQIANPAAFERQPRLAWGFYGHRLQLYRRTVPQQGFAILRRIGESLAHGSFVFTSNVDGQFQKAGFPDERISECHGSIHHLQCSAGCSADRDSIWPADDFEPELDEERCLLTGDLPLCPRCRKIARPNILMFGDWGWLGQRSDAQDRRRQAWLRRVERLLIIEVGAGTNIPTVRLLGERLKGTLIRINPSEAQLPAEKSGKDGKAGHGLAIAAGGLEALRAIAASLE</sequence>
<dbReference type="InterPro" id="IPR050134">
    <property type="entry name" value="NAD-dep_sirtuin_deacylases"/>
</dbReference>
<evidence type="ECO:0000256" key="3">
    <source>
        <dbReference type="ARBA" id="ARBA00023027"/>
    </source>
</evidence>
<keyword evidence="2" id="KW-0808">Transferase</keyword>
<dbReference type="GO" id="GO:0070403">
    <property type="term" value="F:NAD+ binding"/>
    <property type="evidence" value="ECO:0007669"/>
    <property type="project" value="InterPro"/>
</dbReference>
<feature type="binding site" evidence="4">
    <location>
        <position position="142"/>
    </location>
    <ligand>
        <name>Zn(2+)</name>
        <dbReference type="ChEBI" id="CHEBI:29105"/>
    </ligand>
</feature>
<dbReference type="EMBL" id="QPGA01000005">
    <property type="protein sequence ID" value="RDE51720.1"/>
    <property type="molecule type" value="Genomic_DNA"/>
</dbReference>
<dbReference type="PROSITE" id="PS50305">
    <property type="entry name" value="SIRTUIN"/>
    <property type="match status" value="1"/>
</dbReference>
<feature type="binding site" evidence="4">
    <location>
        <position position="176"/>
    </location>
    <ligand>
        <name>Zn(2+)</name>
        <dbReference type="ChEBI" id="CHEBI:29105"/>
    </ligand>
</feature>
<dbReference type="Pfam" id="PF02146">
    <property type="entry name" value="SIR2"/>
    <property type="match status" value="1"/>
</dbReference>
<dbReference type="Proteomes" id="UP000253831">
    <property type="component" value="Unassembled WGS sequence"/>
</dbReference>
<evidence type="ECO:0000256" key="2">
    <source>
        <dbReference type="ARBA" id="ARBA00022679"/>
    </source>
</evidence>
<keyword evidence="4" id="KW-0479">Metal-binding</keyword>
<evidence type="ECO:0000313" key="6">
    <source>
        <dbReference type="EMBL" id="RDE51720.1"/>
    </source>
</evidence>
<feature type="binding site" evidence="4">
    <location>
        <position position="173"/>
    </location>
    <ligand>
        <name>Zn(2+)</name>
        <dbReference type="ChEBI" id="CHEBI:29105"/>
    </ligand>
</feature>
<keyword evidence="4" id="KW-0862">Zinc</keyword>
<feature type="domain" description="Deacetylase sirtuin-type" evidence="5">
    <location>
        <begin position="1"/>
        <end position="277"/>
    </location>
</feature>